<evidence type="ECO:0000256" key="10">
    <source>
        <dbReference type="ARBA" id="ARBA00023239"/>
    </source>
</evidence>
<dbReference type="PANTHER" id="PTHR38760">
    <property type="entry name" value="ADENYLATE CYCLASE"/>
    <property type="match status" value="1"/>
</dbReference>
<comment type="catalytic activity">
    <reaction evidence="1">
        <text>ATP = 3',5'-cyclic AMP + diphosphate</text>
        <dbReference type="Rhea" id="RHEA:15389"/>
        <dbReference type="ChEBI" id="CHEBI:30616"/>
        <dbReference type="ChEBI" id="CHEBI:33019"/>
        <dbReference type="ChEBI" id="CHEBI:58165"/>
        <dbReference type="EC" id="4.6.1.1"/>
    </reaction>
</comment>
<dbReference type="InterPro" id="IPR024686">
    <property type="entry name" value="Adenylate_cyclase_1_CS"/>
</dbReference>
<evidence type="ECO:0000256" key="11">
    <source>
        <dbReference type="ARBA" id="ARBA00032597"/>
    </source>
</evidence>
<dbReference type="PROSITE" id="PS01092">
    <property type="entry name" value="ADENYLATE_CYCLASE_1_1"/>
    <property type="match status" value="1"/>
</dbReference>
<evidence type="ECO:0000256" key="5">
    <source>
        <dbReference type="ARBA" id="ARBA00021420"/>
    </source>
</evidence>
<dbReference type="GO" id="GO:0005737">
    <property type="term" value="C:cytoplasm"/>
    <property type="evidence" value="ECO:0007669"/>
    <property type="project" value="UniProtKB-SubCell"/>
</dbReference>
<evidence type="ECO:0000256" key="3">
    <source>
        <dbReference type="ARBA" id="ARBA00007901"/>
    </source>
</evidence>
<evidence type="ECO:0000256" key="13">
    <source>
        <dbReference type="RuleBase" id="RU004184"/>
    </source>
</evidence>
<dbReference type="GO" id="GO:0005524">
    <property type="term" value="F:ATP binding"/>
    <property type="evidence" value="ECO:0007669"/>
    <property type="project" value="UniProtKB-KW"/>
</dbReference>
<comment type="similarity">
    <text evidence="3 13">Belongs to the adenylyl cyclase class-1 family.</text>
</comment>
<gene>
    <name evidence="15" type="primary">cyaA_2</name>
    <name evidence="15" type="ORF">NCTC11679_05506</name>
</gene>
<evidence type="ECO:0000256" key="6">
    <source>
        <dbReference type="ARBA" id="ARBA00022490"/>
    </source>
</evidence>
<dbReference type="Proteomes" id="UP000255239">
    <property type="component" value="Unassembled WGS sequence"/>
</dbReference>
<dbReference type="PANTHER" id="PTHR38760:SF1">
    <property type="entry name" value="ADENYLATE CYCLASE"/>
    <property type="match status" value="1"/>
</dbReference>
<evidence type="ECO:0000256" key="2">
    <source>
        <dbReference type="ARBA" id="ARBA00004496"/>
    </source>
</evidence>
<evidence type="ECO:0000259" key="14">
    <source>
        <dbReference type="Pfam" id="PF12633"/>
    </source>
</evidence>
<feature type="domain" description="Adenylate cyclase class-I N-terminal" evidence="14">
    <location>
        <begin position="31"/>
        <end position="226"/>
    </location>
</feature>
<dbReference type="EMBL" id="UGMG01000001">
    <property type="protein sequence ID" value="STV73289.1"/>
    <property type="molecule type" value="Genomic_DNA"/>
</dbReference>
<dbReference type="InterPro" id="IPR024685">
    <property type="entry name" value="Adenylate_cyclase_1_N"/>
</dbReference>
<evidence type="ECO:0000256" key="1">
    <source>
        <dbReference type="ARBA" id="ARBA00001593"/>
    </source>
</evidence>
<name>A0A378CMA6_KLEPN</name>
<comment type="subcellular location">
    <subcellularLocation>
        <location evidence="2">Cytoplasm</location>
    </subcellularLocation>
</comment>
<keyword evidence="7" id="KW-0547">Nucleotide-binding</keyword>
<dbReference type="GO" id="GO:0004016">
    <property type="term" value="F:adenylate cyclase activity"/>
    <property type="evidence" value="ECO:0007669"/>
    <property type="project" value="UniProtKB-EC"/>
</dbReference>
<evidence type="ECO:0000313" key="16">
    <source>
        <dbReference type="Proteomes" id="UP000255239"/>
    </source>
</evidence>
<keyword evidence="6" id="KW-0963">Cytoplasm</keyword>
<keyword evidence="8" id="KW-0067">ATP-binding</keyword>
<sequence length="446" mass="51639">MVTVFVEILKSSVLLYLGFLNIRRYVLYLYIETLKQRLDAINQLRVDRALAAMGPAFQQVYSLLPTLLHYHHPLMPGYLDGNVPRGICLYTPDETQRHYLEELELHRGMQTQEPPKGELPITGVYSMGSTSSVGQSCSSDLDIWVCHQAWLDSEERQLLQRKCSLLESWAASLGVEVSFFLIDENRFRHNESGSLGGEDCGSTQHILLLDEFYRTAVRLAGKRILWNMVPCDEEEHYDDYVMGLYAQGVLTPNEWLDLGGLSSLSAEEYFGASLWQLYKSIDSPYKAVLKTLLLEAYSWEYPNNRLLAKDIKQRLHDGEIVSFGLDPYCMMLERVTTYLQAIEDETRLDLVRRCFYLKVCEKLSRERACVGWRREVVSQLVNAWGWDEKRLMMLDNRANWKIDEVRKAHNELLDAMMQSYRNLIRFARRNNLSVSASPAGYWRADP</sequence>
<dbReference type="AlphaFoldDB" id="A0A378CMA6"/>
<keyword evidence="9" id="KW-0115">cAMP biosynthesis</keyword>
<dbReference type="InterPro" id="IPR000274">
    <property type="entry name" value="Adenylate_cyclase_1"/>
</dbReference>
<evidence type="ECO:0000313" key="15">
    <source>
        <dbReference type="EMBL" id="STV73289.1"/>
    </source>
</evidence>
<protein>
    <recommendedName>
        <fullName evidence="5">Adenylate cyclase</fullName>
        <ecNumber evidence="4">4.6.1.1</ecNumber>
    </recommendedName>
    <alternativeName>
        <fullName evidence="11">ATP pyrophosphate-lyase</fullName>
    </alternativeName>
    <alternativeName>
        <fullName evidence="12">Adenylyl cyclase</fullName>
    </alternativeName>
</protein>
<proteinExistence type="inferred from homology"/>
<evidence type="ECO:0000256" key="4">
    <source>
        <dbReference type="ARBA" id="ARBA00012201"/>
    </source>
</evidence>
<reference evidence="15 16" key="1">
    <citation type="submission" date="2018-06" db="EMBL/GenBank/DDBJ databases">
        <authorList>
            <consortium name="Pathogen Informatics"/>
            <person name="Doyle S."/>
        </authorList>
    </citation>
    <scope>NUCLEOTIDE SEQUENCE [LARGE SCALE GENOMIC DNA]</scope>
    <source>
        <strain evidence="15 16">NCTC11679</strain>
    </source>
</reference>
<accession>A0A378CMA6</accession>
<dbReference type="GO" id="GO:0006171">
    <property type="term" value="P:cAMP biosynthetic process"/>
    <property type="evidence" value="ECO:0007669"/>
    <property type="project" value="UniProtKB-KW"/>
</dbReference>
<evidence type="ECO:0000256" key="8">
    <source>
        <dbReference type="ARBA" id="ARBA00022840"/>
    </source>
</evidence>
<organism evidence="15 16">
    <name type="scientific">Klebsiella pneumoniae</name>
    <dbReference type="NCBI Taxonomy" id="573"/>
    <lineage>
        <taxon>Bacteria</taxon>
        <taxon>Pseudomonadati</taxon>
        <taxon>Pseudomonadota</taxon>
        <taxon>Gammaproteobacteria</taxon>
        <taxon>Enterobacterales</taxon>
        <taxon>Enterobacteriaceae</taxon>
        <taxon>Klebsiella/Raoultella group</taxon>
        <taxon>Klebsiella</taxon>
        <taxon>Klebsiella pneumoniae complex</taxon>
    </lineage>
</organism>
<keyword evidence="10 15" id="KW-0456">Lyase</keyword>
<evidence type="ECO:0000256" key="12">
    <source>
        <dbReference type="ARBA" id="ARBA00032637"/>
    </source>
</evidence>
<dbReference type="Pfam" id="PF12633">
    <property type="entry name" value="Adenyl_cycl_N"/>
    <property type="match status" value="1"/>
</dbReference>
<evidence type="ECO:0000256" key="7">
    <source>
        <dbReference type="ARBA" id="ARBA00022741"/>
    </source>
</evidence>
<evidence type="ECO:0000256" key="9">
    <source>
        <dbReference type="ARBA" id="ARBA00022998"/>
    </source>
</evidence>
<dbReference type="Pfam" id="PF01295">
    <property type="entry name" value="Adenylate_cycl"/>
    <property type="match status" value="1"/>
</dbReference>
<dbReference type="EC" id="4.6.1.1" evidence="4"/>